<sequence>MPPLRHLALAATLATIALPVYAVLPPAYLSVPDFKQCLAEQNHGSHSSWCQPARKPKACPRVSWRQLRALQGNDAVPACRAK</sequence>
<evidence type="ECO:0000313" key="1">
    <source>
        <dbReference type="EMBL" id="MDC7718440.1"/>
    </source>
</evidence>
<protein>
    <submittedName>
        <fullName evidence="1">Uncharacterized protein</fullName>
    </submittedName>
</protein>
<gene>
    <name evidence="1" type="ORF">PQU95_14600</name>
</gene>
<organism evidence="1 2">
    <name type="scientific">Vogesella aquatica</name>
    <dbReference type="NCBI Taxonomy" id="2984206"/>
    <lineage>
        <taxon>Bacteria</taxon>
        <taxon>Pseudomonadati</taxon>
        <taxon>Pseudomonadota</taxon>
        <taxon>Betaproteobacteria</taxon>
        <taxon>Neisseriales</taxon>
        <taxon>Chromobacteriaceae</taxon>
        <taxon>Vogesella</taxon>
    </lineage>
</organism>
<evidence type="ECO:0000313" key="2">
    <source>
        <dbReference type="Proteomes" id="UP001219956"/>
    </source>
</evidence>
<keyword evidence="2" id="KW-1185">Reference proteome</keyword>
<proteinExistence type="predicted"/>
<dbReference type="EMBL" id="JAQQLF010000020">
    <property type="protein sequence ID" value="MDC7718440.1"/>
    <property type="molecule type" value="Genomic_DNA"/>
</dbReference>
<dbReference type="Proteomes" id="UP001219956">
    <property type="component" value="Unassembled WGS sequence"/>
</dbReference>
<dbReference type="RefSeq" id="WP_272752680.1">
    <property type="nucleotide sequence ID" value="NZ_JAQQLF010000020.1"/>
</dbReference>
<comment type="caution">
    <text evidence="1">The sequence shown here is derived from an EMBL/GenBank/DDBJ whole genome shotgun (WGS) entry which is preliminary data.</text>
</comment>
<name>A0ABT5J0S1_9NEIS</name>
<reference evidence="1 2" key="1">
    <citation type="submission" date="2023-01" db="EMBL/GenBank/DDBJ databases">
        <title>Novel species of the genus Vogesella isolated from rivers.</title>
        <authorList>
            <person name="Lu H."/>
        </authorList>
    </citation>
    <scope>NUCLEOTIDE SEQUENCE [LARGE SCALE GENOMIC DNA]</scope>
    <source>
        <strain evidence="1 2">DC21W</strain>
    </source>
</reference>
<accession>A0ABT5J0S1</accession>